<dbReference type="InterPro" id="IPR004344">
    <property type="entry name" value="TTL/TTLL_fam"/>
</dbReference>
<feature type="region of interest" description="Disordered" evidence="7">
    <location>
        <begin position="1"/>
        <end position="41"/>
    </location>
</feature>
<feature type="compositionally biased region" description="Basic and acidic residues" evidence="7">
    <location>
        <begin position="1"/>
        <end position="11"/>
    </location>
</feature>
<reference evidence="8 9" key="1">
    <citation type="journal article" date="2014" name="Nat. Commun.">
        <title>Klebsormidium flaccidum genome reveals primary factors for plant terrestrial adaptation.</title>
        <authorList>
            <person name="Hori K."/>
            <person name="Maruyama F."/>
            <person name="Fujisawa T."/>
            <person name="Togashi T."/>
            <person name="Yamamoto N."/>
            <person name="Seo M."/>
            <person name="Sato S."/>
            <person name="Yamada T."/>
            <person name="Mori H."/>
            <person name="Tajima N."/>
            <person name="Moriyama T."/>
            <person name="Ikeuchi M."/>
            <person name="Watanabe M."/>
            <person name="Wada H."/>
            <person name="Kobayashi K."/>
            <person name="Saito M."/>
            <person name="Masuda T."/>
            <person name="Sasaki-Sekimoto Y."/>
            <person name="Mashiguchi K."/>
            <person name="Awai K."/>
            <person name="Shimojima M."/>
            <person name="Masuda S."/>
            <person name="Iwai M."/>
            <person name="Nobusawa T."/>
            <person name="Narise T."/>
            <person name="Kondo S."/>
            <person name="Saito H."/>
            <person name="Sato R."/>
            <person name="Murakawa M."/>
            <person name="Ihara Y."/>
            <person name="Oshima-Yamada Y."/>
            <person name="Ohtaka K."/>
            <person name="Satoh M."/>
            <person name="Sonobe K."/>
            <person name="Ishii M."/>
            <person name="Ohtani R."/>
            <person name="Kanamori-Sato M."/>
            <person name="Honoki R."/>
            <person name="Miyazaki D."/>
            <person name="Mochizuki H."/>
            <person name="Umetsu J."/>
            <person name="Higashi K."/>
            <person name="Shibata D."/>
            <person name="Kamiya Y."/>
            <person name="Sato N."/>
            <person name="Nakamura Y."/>
            <person name="Tabata S."/>
            <person name="Ida S."/>
            <person name="Kurokawa K."/>
            <person name="Ohta H."/>
        </authorList>
    </citation>
    <scope>NUCLEOTIDE SEQUENCE [LARGE SCALE GENOMIC DNA]</scope>
    <source>
        <strain evidence="8 9">NIES-2285</strain>
    </source>
</reference>
<dbReference type="PANTHER" id="PTHR12241:SF39">
    <property type="entry name" value="TUBULIN POLYGLUTAMYLASE TTLL9-RELATED"/>
    <property type="match status" value="1"/>
</dbReference>
<comment type="similarity">
    <text evidence="1">Belongs to the tubulin--tyrosine ligase family.</text>
</comment>
<gene>
    <name evidence="8" type="ORF">KFL_006050040</name>
</gene>
<name>A0A1Y1IJ47_KLENI</name>
<evidence type="ECO:0000256" key="4">
    <source>
        <dbReference type="ARBA" id="ARBA00022840"/>
    </source>
</evidence>
<dbReference type="AlphaFoldDB" id="A0A1Y1IJ47"/>
<dbReference type="STRING" id="105231.A0A1Y1IJ47"/>
<keyword evidence="2 8" id="KW-0436">Ligase</keyword>
<feature type="compositionally biased region" description="Low complexity" evidence="7">
    <location>
        <begin position="14"/>
        <end position="35"/>
    </location>
</feature>
<dbReference type="EMBL" id="DF237554">
    <property type="protein sequence ID" value="GAQ90142.1"/>
    <property type="molecule type" value="Genomic_DNA"/>
</dbReference>
<sequence>MPHRESRESRDSNGASTSGTSARPTTSSGSSRGAPPGRPIRFRSSLKNTIYDVLKARGWVEVDGDTDWDFFWADVGWVHEMMDHLHLQDHQRINHFRNHYELTRKDLLIKNLKRTKKQLEREDKAVEAAKYDFFPSTYALPADYGMFVEEFKKMQASGQQIVYIMKPVGKAQGKGIFLFTKLSEISDWKKDHKWKSENPQAENYIVQRYIDNPYLVGGKKFDMRIYAMVVSYAPLKIYLYRSGFARFSTTRFSMRKEDIVNNYIHLTNVAIQKNAPAYDPSKGMKWLLGSLKQYLVTRHGQKAADDVFRDISMIIVRAILAVQNVIIQDKHCFELYGYDVMIDDNLKPWLLEVNASPSLTADTREDYDLKIGMLDDMLTLVDLEHKLPPGSTPEQVGGFDLMWHQGQLVRPGGKLTSLWTMLGCHNDRQKQLKKLFAASK</sequence>
<evidence type="ECO:0000256" key="5">
    <source>
        <dbReference type="ARBA" id="ARBA00030445"/>
    </source>
</evidence>
<dbReference type="GO" id="GO:0005524">
    <property type="term" value="F:ATP binding"/>
    <property type="evidence" value="ECO:0007669"/>
    <property type="project" value="UniProtKB-KW"/>
</dbReference>
<dbReference type="GO" id="GO:0000226">
    <property type="term" value="P:microtubule cytoskeleton organization"/>
    <property type="evidence" value="ECO:0000318"/>
    <property type="project" value="GO_Central"/>
</dbReference>
<evidence type="ECO:0000313" key="9">
    <source>
        <dbReference type="Proteomes" id="UP000054558"/>
    </source>
</evidence>
<dbReference type="SUPFAM" id="SSF56059">
    <property type="entry name" value="Glutathione synthetase ATP-binding domain-like"/>
    <property type="match status" value="1"/>
</dbReference>
<dbReference type="Pfam" id="PF03133">
    <property type="entry name" value="TTL"/>
    <property type="match status" value="1"/>
</dbReference>
<dbReference type="Gene3D" id="3.30.470.20">
    <property type="entry name" value="ATP-grasp fold, B domain"/>
    <property type="match status" value="1"/>
</dbReference>
<dbReference type="GO" id="GO:0070740">
    <property type="term" value="F:tubulin-glutamic acid ligase activity"/>
    <property type="evidence" value="ECO:0000318"/>
    <property type="project" value="GO_Central"/>
</dbReference>
<organism evidence="8 9">
    <name type="scientific">Klebsormidium nitens</name>
    <name type="common">Green alga</name>
    <name type="synonym">Ulothrix nitens</name>
    <dbReference type="NCBI Taxonomy" id="105231"/>
    <lineage>
        <taxon>Eukaryota</taxon>
        <taxon>Viridiplantae</taxon>
        <taxon>Streptophyta</taxon>
        <taxon>Klebsormidiophyceae</taxon>
        <taxon>Klebsormidiales</taxon>
        <taxon>Klebsormidiaceae</taxon>
        <taxon>Klebsormidium</taxon>
    </lineage>
</organism>
<evidence type="ECO:0000256" key="7">
    <source>
        <dbReference type="SAM" id="MobiDB-lite"/>
    </source>
</evidence>
<dbReference type="GO" id="GO:0036064">
    <property type="term" value="C:ciliary basal body"/>
    <property type="evidence" value="ECO:0000318"/>
    <property type="project" value="GO_Central"/>
</dbReference>
<accession>A0A1Y1IJ47</accession>
<keyword evidence="4" id="KW-0067">ATP-binding</keyword>
<evidence type="ECO:0000313" key="8">
    <source>
        <dbReference type="EMBL" id="GAQ90142.1"/>
    </source>
</evidence>
<evidence type="ECO:0000256" key="3">
    <source>
        <dbReference type="ARBA" id="ARBA00022741"/>
    </source>
</evidence>
<protein>
    <recommendedName>
        <fullName evidence="5">Tubulin--tyrosine ligase-like protein 9</fullName>
    </recommendedName>
</protein>
<proteinExistence type="inferred from homology"/>
<dbReference type="GO" id="GO:0015631">
    <property type="term" value="F:tubulin binding"/>
    <property type="evidence" value="ECO:0000318"/>
    <property type="project" value="GO_Central"/>
</dbReference>
<evidence type="ECO:0000256" key="6">
    <source>
        <dbReference type="SAM" id="Coils"/>
    </source>
</evidence>
<dbReference type="OMA" id="NDITMHL"/>
<feature type="coiled-coil region" evidence="6">
    <location>
        <begin position="102"/>
        <end position="132"/>
    </location>
</feature>
<dbReference type="PANTHER" id="PTHR12241">
    <property type="entry name" value="TUBULIN POLYGLUTAMYLASE"/>
    <property type="match status" value="1"/>
</dbReference>
<dbReference type="Proteomes" id="UP000054558">
    <property type="component" value="Unassembled WGS sequence"/>
</dbReference>
<dbReference type="OrthoDB" id="202825at2759"/>
<evidence type="ECO:0000256" key="1">
    <source>
        <dbReference type="ARBA" id="ARBA00006820"/>
    </source>
</evidence>
<evidence type="ECO:0000256" key="2">
    <source>
        <dbReference type="ARBA" id="ARBA00022598"/>
    </source>
</evidence>
<keyword evidence="3" id="KW-0547">Nucleotide-binding</keyword>
<keyword evidence="6" id="KW-0175">Coiled coil</keyword>
<keyword evidence="9" id="KW-1185">Reference proteome</keyword>
<dbReference type="PROSITE" id="PS51221">
    <property type="entry name" value="TTL"/>
    <property type="match status" value="1"/>
</dbReference>